<evidence type="ECO:0000256" key="1">
    <source>
        <dbReference type="SAM" id="Phobius"/>
    </source>
</evidence>
<evidence type="ECO:0000313" key="2">
    <source>
        <dbReference type="EMBL" id="NHC12586.1"/>
    </source>
</evidence>
<name>A0ABX0GS51_9ACTN</name>
<keyword evidence="1" id="KW-0472">Membrane</keyword>
<feature type="transmembrane region" description="Helical" evidence="1">
    <location>
        <begin position="6"/>
        <end position="24"/>
    </location>
</feature>
<reference evidence="2 3" key="1">
    <citation type="submission" date="2020-03" db="EMBL/GenBank/DDBJ databases">
        <title>Two novel Motilibacter sp.</title>
        <authorList>
            <person name="Liu S."/>
        </authorList>
    </citation>
    <scope>NUCLEOTIDE SEQUENCE [LARGE SCALE GENOMIC DNA]</scope>
    <source>
        <strain evidence="2 3">E257</strain>
    </source>
</reference>
<proteinExistence type="predicted"/>
<evidence type="ECO:0000313" key="3">
    <source>
        <dbReference type="Proteomes" id="UP000800981"/>
    </source>
</evidence>
<keyword evidence="1" id="KW-1133">Transmembrane helix</keyword>
<sequence>MDWVNIGIGLVIAVLGATQAAGMWQSKVEPAKRPTARKMGAAGVVVGLVFVVLGLTAG</sequence>
<protein>
    <recommendedName>
        <fullName evidence="4">Integral membrane protein</fullName>
    </recommendedName>
</protein>
<dbReference type="Proteomes" id="UP000800981">
    <property type="component" value="Unassembled WGS sequence"/>
</dbReference>
<dbReference type="RefSeq" id="WP_166277096.1">
    <property type="nucleotide sequence ID" value="NZ_JAANNP010000001.1"/>
</dbReference>
<feature type="transmembrane region" description="Helical" evidence="1">
    <location>
        <begin position="36"/>
        <end position="57"/>
    </location>
</feature>
<dbReference type="EMBL" id="JAANNP010000001">
    <property type="protein sequence ID" value="NHC12586.1"/>
    <property type="molecule type" value="Genomic_DNA"/>
</dbReference>
<evidence type="ECO:0008006" key="4">
    <source>
        <dbReference type="Google" id="ProtNLM"/>
    </source>
</evidence>
<comment type="caution">
    <text evidence="2">The sequence shown here is derived from an EMBL/GenBank/DDBJ whole genome shotgun (WGS) entry which is preliminary data.</text>
</comment>
<accession>A0ABX0GS51</accession>
<keyword evidence="1" id="KW-0812">Transmembrane</keyword>
<keyword evidence="3" id="KW-1185">Reference proteome</keyword>
<organism evidence="2 3">
    <name type="scientific">Motilibacter deserti</name>
    <dbReference type="NCBI Taxonomy" id="2714956"/>
    <lineage>
        <taxon>Bacteria</taxon>
        <taxon>Bacillati</taxon>
        <taxon>Actinomycetota</taxon>
        <taxon>Actinomycetes</taxon>
        <taxon>Motilibacterales</taxon>
        <taxon>Motilibacteraceae</taxon>
        <taxon>Motilibacter</taxon>
    </lineage>
</organism>
<gene>
    <name evidence="2" type="ORF">G9H71_02160</name>
</gene>